<sequence>MAKKWKQVLLAGLTAGMIFAGSSQSVLADSSDNLMDAILAEETENDEVTDEETTEDFAEDTNYSLLRSTNLNFGTVKIKRVASNEIAIYGLTQCHKVCSKTYLYLYLERKVNGSYGTYKYWEFTGKNASYLEKELDVAVPSGTYYRVRGYHAASNGGLKESTSTLTQGIMVN</sequence>
<dbReference type="InterPro" id="IPR046145">
    <property type="entry name" value="DUF6147"/>
</dbReference>
<evidence type="ECO:0000256" key="1">
    <source>
        <dbReference type="SAM" id="SignalP"/>
    </source>
</evidence>
<feature type="chain" id="PRO_5046121195" evidence="1">
    <location>
        <begin position="29"/>
        <end position="172"/>
    </location>
</feature>
<keyword evidence="1" id="KW-0732">Signal</keyword>
<organism evidence="2 3">
    <name type="scientific">Blautia intestinihominis</name>
    <dbReference type="NCBI Taxonomy" id="3133152"/>
    <lineage>
        <taxon>Bacteria</taxon>
        <taxon>Bacillati</taxon>
        <taxon>Bacillota</taxon>
        <taxon>Clostridia</taxon>
        <taxon>Lachnospirales</taxon>
        <taxon>Lachnospiraceae</taxon>
        <taxon>Blautia</taxon>
    </lineage>
</organism>
<dbReference type="Pfam" id="PF19644">
    <property type="entry name" value="DUF6147"/>
    <property type="match status" value="1"/>
</dbReference>
<dbReference type="EMBL" id="JBBMEI010000006">
    <property type="protein sequence ID" value="MEQ2357383.1"/>
    <property type="molecule type" value="Genomic_DNA"/>
</dbReference>
<accession>A0ABV1AGW0</accession>
<dbReference type="RefSeq" id="WP_303223195.1">
    <property type="nucleotide sequence ID" value="NZ_JBBMEI010000006.1"/>
</dbReference>
<comment type="caution">
    <text evidence="2">The sequence shown here is derived from an EMBL/GenBank/DDBJ whole genome shotgun (WGS) entry which is preliminary data.</text>
</comment>
<protein>
    <submittedName>
        <fullName evidence="2">DUF6147 family protein</fullName>
    </submittedName>
</protein>
<evidence type="ECO:0000313" key="2">
    <source>
        <dbReference type="EMBL" id="MEQ2357383.1"/>
    </source>
</evidence>
<feature type="signal peptide" evidence="1">
    <location>
        <begin position="1"/>
        <end position="28"/>
    </location>
</feature>
<gene>
    <name evidence="2" type="ORF">WMO75_03315</name>
</gene>
<evidence type="ECO:0000313" key="3">
    <source>
        <dbReference type="Proteomes" id="UP001446032"/>
    </source>
</evidence>
<reference evidence="2 3" key="1">
    <citation type="submission" date="2024-03" db="EMBL/GenBank/DDBJ databases">
        <title>Human intestinal bacterial collection.</title>
        <authorList>
            <person name="Pauvert C."/>
            <person name="Hitch T.C.A."/>
            <person name="Clavel T."/>
        </authorList>
    </citation>
    <scope>NUCLEOTIDE SEQUENCE [LARGE SCALE GENOMIC DNA]</scope>
    <source>
        <strain evidence="2 3">CLA-AA-H95</strain>
    </source>
</reference>
<proteinExistence type="predicted"/>
<dbReference type="Proteomes" id="UP001446032">
    <property type="component" value="Unassembled WGS sequence"/>
</dbReference>
<keyword evidence="3" id="KW-1185">Reference proteome</keyword>
<name>A0ABV1AGW0_9FIRM</name>